<proteinExistence type="predicted"/>
<accession>A0A0A0DEL4</accession>
<dbReference type="EMBL" id="JPEN01000102">
    <property type="protein sequence ID" value="KGM36490.1"/>
    <property type="molecule type" value="Genomic_DNA"/>
</dbReference>
<evidence type="ECO:0000256" key="1">
    <source>
        <dbReference type="SAM" id="Phobius"/>
    </source>
</evidence>
<dbReference type="Proteomes" id="UP000030019">
    <property type="component" value="Unassembled WGS sequence"/>
</dbReference>
<keyword evidence="1" id="KW-1133">Transmembrane helix</keyword>
<comment type="caution">
    <text evidence="2">The sequence shown here is derived from an EMBL/GenBank/DDBJ whole genome shotgun (WGS) entry which is preliminary data.</text>
</comment>
<dbReference type="RefSeq" id="WP_244880089.1">
    <property type="nucleotide sequence ID" value="NZ_JPEN01000102.1"/>
</dbReference>
<dbReference type="AlphaFoldDB" id="A0A0A0DEL4"/>
<evidence type="ECO:0000313" key="3">
    <source>
        <dbReference type="Proteomes" id="UP000030019"/>
    </source>
</evidence>
<organism evidence="2 3">
    <name type="scientific">Streptococcus sinensis</name>
    <dbReference type="NCBI Taxonomy" id="176090"/>
    <lineage>
        <taxon>Bacteria</taxon>
        <taxon>Bacillati</taxon>
        <taxon>Bacillota</taxon>
        <taxon>Bacilli</taxon>
        <taxon>Lactobacillales</taxon>
        <taxon>Streptococcaceae</taxon>
        <taxon>Streptococcus</taxon>
    </lineage>
</organism>
<keyword evidence="1" id="KW-0472">Membrane</keyword>
<feature type="transmembrane region" description="Helical" evidence="1">
    <location>
        <begin position="12"/>
        <end position="29"/>
    </location>
</feature>
<keyword evidence="1" id="KW-0812">Transmembrane</keyword>
<reference evidence="2 3" key="1">
    <citation type="submission" date="2014-06" db="EMBL/GenBank/DDBJ databases">
        <authorList>
            <person name="Teng J.L."/>
            <person name="Huang Y."/>
            <person name="Tse H."/>
            <person name="Lau S.K."/>
            <person name="Woo P.C."/>
        </authorList>
    </citation>
    <scope>NUCLEOTIDE SEQUENCE [LARGE SCALE GENOMIC DNA]</scope>
    <source>
        <strain evidence="2 3">HKU4</strain>
    </source>
</reference>
<gene>
    <name evidence="2" type="ORF">SSIN_1753</name>
</gene>
<evidence type="ECO:0000313" key="2">
    <source>
        <dbReference type="EMBL" id="KGM36490.1"/>
    </source>
</evidence>
<keyword evidence="3" id="KW-1185">Reference proteome</keyword>
<sequence length="352" mass="40633">MIKIMKSKLVQVMFLALTVIGLYFAYQAYRRHELTQFVMWSPRAKIASYEFMDDNKAVAIDWDNESELKEAEEAKKYDSGINVNNRKTATNGEHFIVRQSYKLKSATYKYWILEEDAVPYLKSNIPEQGEYWLLDVYDTKDGTIKQKTYDVFKMVREYNKDYIPIGVAESSKLLQSENEKDYLPIKMAVNSEPSAKTFIGIIDLTSGKILSETPSGKPGKEFYDVFQNTIKNRDAFEDIINQNDGLSSQNFTFDSSNFSFKKPVEKSQYLSLSSKYPKVFDILSKGLLSELYFLGKEDVRFKISLLKLVLPEGTNIFKDITIPATSSKDGQEHLVQSEEEFLQYYKSSTEEE</sequence>
<dbReference type="PATRIC" id="fig|176090.4.peg.1700"/>
<dbReference type="STRING" id="176090.SSIN_1753"/>
<name>A0A0A0DEL4_9STRE</name>
<protein>
    <submittedName>
        <fullName evidence="2">Uncharacterized protein</fullName>
    </submittedName>
</protein>